<comment type="caution">
    <text evidence="6">The sequence shown here is derived from an EMBL/GenBank/DDBJ whole genome shotgun (WGS) entry which is preliminary data.</text>
</comment>
<dbReference type="Gene3D" id="3.40.30.10">
    <property type="entry name" value="Glutaredoxin"/>
    <property type="match status" value="1"/>
</dbReference>
<keyword evidence="7" id="KW-1185">Reference proteome</keyword>
<dbReference type="InterPro" id="IPR000866">
    <property type="entry name" value="AhpC/TSA"/>
</dbReference>
<organism evidence="6 7">
    <name type="scientific">Paraglaciecola mesophila</name>
    <dbReference type="NCBI Taxonomy" id="197222"/>
    <lineage>
        <taxon>Bacteria</taxon>
        <taxon>Pseudomonadati</taxon>
        <taxon>Pseudomonadota</taxon>
        <taxon>Gammaproteobacteria</taxon>
        <taxon>Alteromonadales</taxon>
        <taxon>Alteromonadaceae</taxon>
        <taxon>Paraglaciecola</taxon>
    </lineage>
</organism>
<evidence type="ECO:0000259" key="5">
    <source>
        <dbReference type="PROSITE" id="PS51352"/>
    </source>
</evidence>
<dbReference type="InterPro" id="IPR013766">
    <property type="entry name" value="Thioredoxin_domain"/>
</dbReference>
<dbReference type="Proteomes" id="UP001461163">
    <property type="component" value="Unassembled WGS sequence"/>
</dbReference>
<protein>
    <submittedName>
        <fullName evidence="6">TlpA disulfide reductase family protein</fullName>
    </submittedName>
</protein>
<keyword evidence="4" id="KW-0676">Redox-active center</keyword>
<keyword evidence="3" id="KW-1015">Disulfide bond</keyword>
<dbReference type="Pfam" id="PF00578">
    <property type="entry name" value="AhpC-TSA"/>
    <property type="match status" value="1"/>
</dbReference>
<dbReference type="InterPro" id="IPR017937">
    <property type="entry name" value="Thioredoxin_CS"/>
</dbReference>
<evidence type="ECO:0000256" key="1">
    <source>
        <dbReference type="ARBA" id="ARBA00004196"/>
    </source>
</evidence>
<gene>
    <name evidence="6" type="ORF">WNY77_04950</name>
</gene>
<sequence length="156" mass="17624">MLRKFLFSLLIIAGLLAGMYGYSLVRNDFTTDDGLSHQWRDYEGKWVVVNYFALWCAPCLREMPELNKFHQQNEGDIPLFAISFDDVTPQELAELKQKFAIQFPVIADIEQPLPMAKPNSLPATFIIGPDGEVKKQLLGEQSAASLYSAIEILQTL</sequence>
<proteinExistence type="predicted"/>
<evidence type="ECO:0000256" key="3">
    <source>
        <dbReference type="ARBA" id="ARBA00023157"/>
    </source>
</evidence>
<dbReference type="PROSITE" id="PS51352">
    <property type="entry name" value="THIOREDOXIN_2"/>
    <property type="match status" value="1"/>
</dbReference>
<evidence type="ECO:0000313" key="6">
    <source>
        <dbReference type="EMBL" id="MEM5496738.1"/>
    </source>
</evidence>
<dbReference type="EMBL" id="JBBMQS010000002">
    <property type="protein sequence ID" value="MEM5496738.1"/>
    <property type="molecule type" value="Genomic_DNA"/>
</dbReference>
<dbReference type="PANTHER" id="PTHR42852:SF6">
    <property type="entry name" value="THIOL:DISULFIDE INTERCHANGE PROTEIN DSBE"/>
    <property type="match status" value="1"/>
</dbReference>
<dbReference type="RefSeq" id="WP_006991131.1">
    <property type="nucleotide sequence ID" value="NZ_JBBMQS010000002.1"/>
</dbReference>
<dbReference type="InterPro" id="IPR036249">
    <property type="entry name" value="Thioredoxin-like_sf"/>
</dbReference>
<keyword evidence="2" id="KW-0201">Cytochrome c-type biogenesis</keyword>
<comment type="subcellular location">
    <subcellularLocation>
        <location evidence="1">Cell envelope</location>
    </subcellularLocation>
</comment>
<evidence type="ECO:0000313" key="7">
    <source>
        <dbReference type="Proteomes" id="UP001461163"/>
    </source>
</evidence>
<evidence type="ECO:0000256" key="4">
    <source>
        <dbReference type="ARBA" id="ARBA00023284"/>
    </source>
</evidence>
<dbReference type="PANTHER" id="PTHR42852">
    <property type="entry name" value="THIOL:DISULFIDE INTERCHANGE PROTEIN DSBE"/>
    <property type="match status" value="1"/>
</dbReference>
<dbReference type="InterPro" id="IPR050553">
    <property type="entry name" value="Thioredoxin_ResA/DsbE_sf"/>
</dbReference>
<accession>A0ABU9SS87</accession>
<dbReference type="CDD" id="cd02966">
    <property type="entry name" value="TlpA_like_family"/>
    <property type="match status" value="1"/>
</dbReference>
<name>A0ABU9SS87_9ALTE</name>
<reference evidence="6 7" key="1">
    <citation type="submission" date="2024-03" db="EMBL/GenBank/DDBJ databases">
        <title>Community enrichment and isolation of bacterial strains for fucoidan degradation.</title>
        <authorList>
            <person name="Sichert A."/>
        </authorList>
    </citation>
    <scope>NUCLEOTIDE SEQUENCE [LARGE SCALE GENOMIC DNA]</scope>
    <source>
        <strain evidence="6 7">AS12</strain>
    </source>
</reference>
<dbReference type="PROSITE" id="PS00194">
    <property type="entry name" value="THIOREDOXIN_1"/>
    <property type="match status" value="1"/>
</dbReference>
<dbReference type="SUPFAM" id="SSF52833">
    <property type="entry name" value="Thioredoxin-like"/>
    <property type="match status" value="1"/>
</dbReference>
<evidence type="ECO:0000256" key="2">
    <source>
        <dbReference type="ARBA" id="ARBA00022748"/>
    </source>
</evidence>
<feature type="domain" description="Thioredoxin" evidence="5">
    <location>
        <begin position="18"/>
        <end position="155"/>
    </location>
</feature>